<dbReference type="InterPro" id="IPR001584">
    <property type="entry name" value="Integrase_cat-core"/>
</dbReference>
<protein>
    <submittedName>
        <fullName evidence="3">Integrase catalytic domain-containing protein</fullName>
    </submittedName>
</protein>
<evidence type="ECO:0000313" key="3">
    <source>
        <dbReference type="WBParaSite" id="scaffold833_cov192.g1860"/>
    </source>
</evidence>
<evidence type="ECO:0000259" key="1">
    <source>
        <dbReference type="PROSITE" id="PS50994"/>
    </source>
</evidence>
<dbReference type="Proteomes" id="UP000887561">
    <property type="component" value="Unplaced"/>
</dbReference>
<keyword evidence="2" id="KW-1185">Reference proteome</keyword>
<reference evidence="3" key="1">
    <citation type="submission" date="2022-11" db="UniProtKB">
        <authorList>
            <consortium name="WormBaseParasite"/>
        </authorList>
    </citation>
    <scope>IDENTIFICATION</scope>
</reference>
<feature type="domain" description="Integrase catalytic" evidence="1">
    <location>
        <begin position="70"/>
        <end position="251"/>
    </location>
</feature>
<dbReference type="GO" id="GO:0015074">
    <property type="term" value="P:DNA integration"/>
    <property type="evidence" value="ECO:0007669"/>
    <property type="project" value="InterPro"/>
</dbReference>
<dbReference type="InterPro" id="IPR012337">
    <property type="entry name" value="RNaseH-like_sf"/>
</dbReference>
<name>A0A915N9Z1_MELJA</name>
<proteinExistence type="predicted"/>
<dbReference type="PANTHER" id="PTHR47331">
    <property type="entry name" value="PHD-TYPE DOMAIN-CONTAINING PROTEIN"/>
    <property type="match status" value="1"/>
</dbReference>
<dbReference type="InterPro" id="IPR036397">
    <property type="entry name" value="RNaseH_sf"/>
</dbReference>
<dbReference type="WBParaSite" id="scaffold833_cov192.g1860">
    <property type="protein sequence ID" value="scaffold833_cov192.g1860"/>
    <property type="gene ID" value="scaffold833_cov192.g1860"/>
</dbReference>
<accession>A0A915N9Z1</accession>
<organism evidence="2 3">
    <name type="scientific">Meloidogyne javanica</name>
    <name type="common">Root-knot nematode worm</name>
    <dbReference type="NCBI Taxonomy" id="6303"/>
    <lineage>
        <taxon>Eukaryota</taxon>
        <taxon>Metazoa</taxon>
        <taxon>Ecdysozoa</taxon>
        <taxon>Nematoda</taxon>
        <taxon>Chromadorea</taxon>
        <taxon>Rhabditida</taxon>
        <taxon>Tylenchina</taxon>
        <taxon>Tylenchomorpha</taxon>
        <taxon>Tylenchoidea</taxon>
        <taxon>Meloidogynidae</taxon>
        <taxon>Meloidogyninae</taxon>
        <taxon>Meloidogyne</taxon>
        <taxon>Meloidogyne incognita group</taxon>
    </lineage>
</organism>
<dbReference type="AlphaFoldDB" id="A0A915N9Z1"/>
<dbReference type="SUPFAM" id="SSF53098">
    <property type="entry name" value="Ribonuclease H-like"/>
    <property type="match status" value="1"/>
</dbReference>
<dbReference type="GO" id="GO:0003676">
    <property type="term" value="F:nucleic acid binding"/>
    <property type="evidence" value="ECO:0007669"/>
    <property type="project" value="InterPro"/>
</dbReference>
<dbReference type="Pfam" id="PF18701">
    <property type="entry name" value="DUF5641"/>
    <property type="match status" value="1"/>
</dbReference>
<dbReference type="Gene3D" id="3.30.420.10">
    <property type="entry name" value="Ribonuclease H-like superfamily/Ribonuclease H"/>
    <property type="match status" value="1"/>
</dbReference>
<evidence type="ECO:0000313" key="2">
    <source>
        <dbReference type="Proteomes" id="UP000887561"/>
    </source>
</evidence>
<sequence>MPVARRTIPSLELHATMLGCKYASFVRKQLDKEVPIEKVQIWTDSADVLDFLLSEKRLDRFDFDPDKPVTEKEPHPIYEMSSALSSQEEVKDGADLTRFSNWNRLINSIAYAKRFLSKSCPAKREEVRVKTQGLDGNKAIQEMCREERAQKRDSINLMQSKRIQDFFLLHQIQWMFNTPLAPWRGGFYERLIGSVKHHLYRVIGKKKIPFEELMTLLIEVERILNERPLTYVTSREVVEPVRPIDILDCSAGNPFDINLTPTSDEDEAFEPKESSTTTLLRAHQKALLKSHTFWREWKNTYLVNLRERWHSDKKIGQKFPQVDQVVLVKDERDKCPRSLWKLGRVERVISDRTVIVKIGEKSLERPTNLLYPLETEEKPNEEKPSEDEKSGELVKMQWFLVGRMSKLDIF</sequence>
<dbReference type="InterPro" id="IPR040676">
    <property type="entry name" value="DUF5641"/>
</dbReference>
<dbReference type="PROSITE" id="PS50994">
    <property type="entry name" value="INTEGRASE"/>
    <property type="match status" value="1"/>
</dbReference>